<evidence type="ECO:0000313" key="7">
    <source>
        <dbReference type="Proteomes" id="UP001558713"/>
    </source>
</evidence>
<keyword evidence="2 3" id="KW-0129">CBS domain</keyword>
<dbReference type="SUPFAM" id="SSF54631">
    <property type="entry name" value="CBS-domain pair"/>
    <property type="match status" value="2"/>
</dbReference>
<dbReference type="PANTHER" id="PTHR13780:SF102">
    <property type="entry name" value="SNF1-RELATED PROTEIN KINASE REGULATORY SUBUNIT GAMMA-LIKE PV42B"/>
    <property type="match status" value="1"/>
</dbReference>
<dbReference type="AlphaFoldDB" id="A0ABD0ZXK4"/>
<dbReference type="PANTHER" id="PTHR13780">
    <property type="entry name" value="AMP-ACTIVATED PROTEIN KINASE, GAMMA REGULATORY SUBUNIT"/>
    <property type="match status" value="1"/>
</dbReference>
<reference evidence="6 7" key="1">
    <citation type="submission" date="2024-04" db="EMBL/GenBank/DDBJ databases">
        <title>Genome assembly C_amara_ONT_v2.</title>
        <authorList>
            <person name="Yant L."/>
            <person name="Moore C."/>
            <person name="Slenker M."/>
        </authorList>
    </citation>
    <scope>NUCLEOTIDE SEQUENCE [LARGE SCALE GENOMIC DNA]</scope>
    <source>
        <tissue evidence="6">Leaf</tissue>
    </source>
</reference>
<organism evidence="6 7">
    <name type="scientific">Cardamine amara subsp. amara</name>
    <dbReference type="NCBI Taxonomy" id="228776"/>
    <lineage>
        <taxon>Eukaryota</taxon>
        <taxon>Viridiplantae</taxon>
        <taxon>Streptophyta</taxon>
        <taxon>Embryophyta</taxon>
        <taxon>Tracheophyta</taxon>
        <taxon>Spermatophyta</taxon>
        <taxon>Magnoliopsida</taxon>
        <taxon>eudicotyledons</taxon>
        <taxon>Gunneridae</taxon>
        <taxon>Pentapetalae</taxon>
        <taxon>rosids</taxon>
        <taxon>malvids</taxon>
        <taxon>Brassicales</taxon>
        <taxon>Brassicaceae</taxon>
        <taxon>Cardamineae</taxon>
        <taxon>Cardamine</taxon>
    </lineage>
</organism>
<keyword evidence="1" id="KW-0677">Repeat</keyword>
<dbReference type="Pfam" id="PF00571">
    <property type="entry name" value="CBS"/>
    <property type="match status" value="1"/>
</dbReference>
<name>A0ABD0ZXK4_CARAN</name>
<evidence type="ECO:0000256" key="4">
    <source>
        <dbReference type="SAM" id="SignalP"/>
    </source>
</evidence>
<dbReference type="Gene3D" id="3.10.580.10">
    <property type="entry name" value="CBS-domain"/>
    <property type="match status" value="2"/>
</dbReference>
<protein>
    <submittedName>
        <fullName evidence="6">SNF1-related protein kinase regulatory subunit gamma-like PV42b</fullName>
    </submittedName>
</protein>
<keyword evidence="7" id="KW-1185">Reference proteome</keyword>
<accession>A0ABD0ZXK4</accession>
<feature type="signal peptide" evidence="4">
    <location>
        <begin position="1"/>
        <end position="17"/>
    </location>
</feature>
<gene>
    <name evidence="6" type="ORF">V5N11_015736</name>
</gene>
<evidence type="ECO:0000256" key="1">
    <source>
        <dbReference type="ARBA" id="ARBA00022737"/>
    </source>
</evidence>
<feature type="chain" id="PRO_5044860941" evidence="4">
    <location>
        <begin position="18"/>
        <end position="402"/>
    </location>
</feature>
<comment type="caution">
    <text evidence="6">The sequence shown here is derived from an EMBL/GenBank/DDBJ whole genome shotgun (WGS) entry which is preliminary data.</text>
</comment>
<dbReference type="InterPro" id="IPR046342">
    <property type="entry name" value="CBS_dom_sf"/>
</dbReference>
<dbReference type="SMART" id="SM00116">
    <property type="entry name" value="CBS"/>
    <property type="match status" value="2"/>
</dbReference>
<dbReference type="Proteomes" id="UP001558713">
    <property type="component" value="Unassembled WGS sequence"/>
</dbReference>
<dbReference type="InterPro" id="IPR050511">
    <property type="entry name" value="AMPK_gamma/SDS23_families"/>
</dbReference>
<evidence type="ECO:0000313" key="6">
    <source>
        <dbReference type="EMBL" id="KAL1199353.1"/>
    </source>
</evidence>
<keyword evidence="4" id="KW-0732">Signal</keyword>
<evidence type="ECO:0000259" key="5">
    <source>
        <dbReference type="PROSITE" id="PS51371"/>
    </source>
</evidence>
<proteinExistence type="predicted"/>
<dbReference type="EMBL" id="JBANAX010000647">
    <property type="protein sequence ID" value="KAL1199353.1"/>
    <property type="molecule type" value="Genomic_DNA"/>
</dbReference>
<dbReference type="PROSITE" id="PS51371">
    <property type="entry name" value="CBS"/>
    <property type="match status" value="1"/>
</dbReference>
<evidence type="ECO:0000256" key="3">
    <source>
        <dbReference type="PROSITE-ProRule" id="PRU00703"/>
    </source>
</evidence>
<evidence type="ECO:0000256" key="2">
    <source>
        <dbReference type="ARBA" id="ARBA00023122"/>
    </source>
</evidence>
<dbReference type="InterPro" id="IPR000644">
    <property type="entry name" value="CBS_dom"/>
</dbReference>
<feature type="domain" description="CBS" evidence="5">
    <location>
        <begin position="341"/>
        <end position="402"/>
    </location>
</feature>
<sequence>MIRVLSASFSFLRLGLISNSSVFVNSSKHKIFMQSSNCGKPSRLMEFKVKDLTVDKRRLVQVPDYATLADTLNAMVNHASLITMFLLLELTAVPVAAKPGHWLGAGGSMIVESDKQSGSARKQYIGMVTMLDAVAHIAGDDGDSGLDKKMAAPISSIIGHCPEGLSLWSLNPNTSLMNCMEILSKGVHRVLVPLDSNIENISLGPELVESASAYVMLTQMDLISFFLHRSSDLQSILSRTVTDLSAIHDTVLALTSKARVKDAVKCMSAAMLNAVPIVEASNEEEDHKQLVDGKNRRVLGTFSASDLKGCHLATLRSWLPLNALEFAEKIPRTLLFTTATSTPGRELVTCHVTSTLGQVIHMVATKHVHRVWVVDQNDGLQGLVSLTDIIAAVRSALLSQDL</sequence>